<gene>
    <name evidence="2" type="ORF">E2C01_004116</name>
</gene>
<protein>
    <submittedName>
        <fullName evidence="2">Uncharacterized protein</fullName>
    </submittedName>
</protein>
<dbReference type="AlphaFoldDB" id="A0A5B7CPS3"/>
<comment type="caution">
    <text evidence="2">The sequence shown here is derived from an EMBL/GenBank/DDBJ whole genome shotgun (WGS) entry which is preliminary data.</text>
</comment>
<sequence>MSSSQKQAGSSRVYQSEAHNSTQTSGPTPAAPSLDTALAAALRVQKIEVRGISNPLSITQYTPGLAPTPHTPQNTPGETTLITTVHPREHE</sequence>
<evidence type="ECO:0000256" key="1">
    <source>
        <dbReference type="SAM" id="MobiDB-lite"/>
    </source>
</evidence>
<feature type="region of interest" description="Disordered" evidence="1">
    <location>
        <begin position="1"/>
        <end position="33"/>
    </location>
</feature>
<proteinExistence type="predicted"/>
<dbReference type="EMBL" id="VSRR010000163">
    <property type="protein sequence ID" value="MPC11449.1"/>
    <property type="molecule type" value="Genomic_DNA"/>
</dbReference>
<feature type="compositionally biased region" description="Polar residues" evidence="1">
    <location>
        <begin position="1"/>
        <end position="26"/>
    </location>
</feature>
<reference evidence="2 3" key="1">
    <citation type="submission" date="2019-05" db="EMBL/GenBank/DDBJ databases">
        <title>Another draft genome of Portunus trituberculatus and its Hox gene families provides insights of decapod evolution.</title>
        <authorList>
            <person name="Jeong J.-H."/>
            <person name="Song I."/>
            <person name="Kim S."/>
            <person name="Choi T."/>
            <person name="Kim D."/>
            <person name="Ryu S."/>
            <person name="Kim W."/>
        </authorList>
    </citation>
    <scope>NUCLEOTIDE SEQUENCE [LARGE SCALE GENOMIC DNA]</scope>
    <source>
        <tissue evidence="2">Muscle</tissue>
    </source>
</reference>
<evidence type="ECO:0000313" key="3">
    <source>
        <dbReference type="Proteomes" id="UP000324222"/>
    </source>
</evidence>
<evidence type="ECO:0000313" key="2">
    <source>
        <dbReference type="EMBL" id="MPC11449.1"/>
    </source>
</evidence>
<dbReference type="Proteomes" id="UP000324222">
    <property type="component" value="Unassembled WGS sequence"/>
</dbReference>
<name>A0A5B7CPS3_PORTR</name>
<organism evidence="2 3">
    <name type="scientific">Portunus trituberculatus</name>
    <name type="common">Swimming crab</name>
    <name type="synonym">Neptunus trituberculatus</name>
    <dbReference type="NCBI Taxonomy" id="210409"/>
    <lineage>
        <taxon>Eukaryota</taxon>
        <taxon>Metazoa</taxon>
        <taxon>Ecdysozoa</taxon>
        <taxon>Arthropoda</taxon>
        <taxon>Crustacea</taxon>
        <taxon>Multicrustacea</taxon>
        <taxon>Malacostraca</taxon>
        <taxon>Eumalacostraca</taxon>
        <taxon>Eucarida</taxon>
        <taxon>Decapoda</taxon>
        <taxon>Pleocyemata</taxon>
        <taxon>Brachyura</taxon>
        <taxon>Eubrachyura</taxon>
        <taxon>Portunoidea</taxon>
        <taxon>Portunidae</taxon>
        <taxon>Portuninae</taxon>
        <taxon>Portunus</taxon>
    </lineage>
</organism>
<feature type="compositionally biased region" description="Polar residues" evidence="1">
    <location>
        <begin position="71"/>
        <end position="83"/>
    </location>
</feature>
<accession>A0A5B7CPS3</accession>
<keyword evidence="3" id="KW-1185">Reference proteome</keyword>
<feature type="region of interest" description="Disordered" evidence="1">
    <location>
        <begin position="57"/>
        <end position="91"/>
    </location>
</feature>